<dbReference type="GO" id="GO:0046872">
    <property type="term" value="F:metal ion binding"/>
    <property type="evidence" value="ECO:0007669"/>
    <property type="project" value="UniProtKB-KW"/>
</dbReference>
<keyword evidence="6" id="KW-0693">Viral RNA replication</keyword>
<comment type="cofactor">
    <cofactor evidence="9">
        <name>Mg(2+)</name>
        <dbReference type="ChEBI" id="CHEBI:18420"/>
    </cofactor>
    <text evidence="9">Binds 2 Mg(2+) per subunit.</text>
</comment>
<gene>
    <name evidence="11" type="ORF">H4Bulk46665_000003</name>
</gene>
<accession>A0A514D2E9</accession>
<feature type="binding site" evidence="9">
    <location>
        <position position="253"/>
    </location>
    <ligand>
        <name>Mg(2+)</name>
        <dbReference type="ChEBI" id="CHEBI:18420"/>
        <label>2</label>
    </ligand>
</feature>
<keyword evidence="4" id="KW-0548">Nucleotidyltransferase</keyword>
<comment type="catalytic activity">
    <reaction evidence="8">
        <text>RNA(n) + a ribonucleoside 5'-triphosphate = RNA(n+1) + diphosphate</text>
        <dbReference type="Rhea" id="RHEA:21248"/>
        <dbReference type="Rhea" id="RHEA-COMP:14527"/>
        <dbReference type="Rhea" id="RHEA-COMP:17342"/>
        <dbReference type="ChEBI" id="CHEBI:33019"/>
        <dbReference type="ChEBI" id="CHEBI:61557"/>
        <dbReference type="ChEBI" id="CHEBI:140395"/>
        <dbReference type="EC" id="2.7.7.48"/>
    </reaction>
</comment>
<dbReference type="GO" id="GO:0039694">
    <property type="term" value="P:viral RNA genome replication"/>
    <property type="evidence" value="ECO:0007669"/>
    <property type="project" value="InterPro"/>
</dbReference>
<dbReference type="SUPFAM" id="SSF56672">
    <property type="entry name" value="DNA/RNA polymerases"/>
    <property type="match status" value="1"/>
</dbReference>
<proteinExistence type="predicted"/>
<protein>
    <recommendedName>
        <fullName evidence="1">RNA-directed RNA polymerase</fullName>
        <ecNumber evidence="1">2.7.7.48</ecNumber>
    </recommendedName>
    <alternativeName>
        <fullName evidence="7">RNA replicase beta chain</fullName>
    </alternativeName>
</protein>
<dbReference type="Pfam" id="PF03431">
    <property type="entry name" value="RNA_replicase_B"/>
    <property type="match status" value="1"/>
</dbReference>
<evidence type="ECO:0000256" key="7">
    <source>
        <dbReference type="ARBA" id="ARBA00030248"/>
    </source>
</evidence>
<evidence type="ECO:0000256" key="9">
    <source>
        <dbReference type="PIRSR" id="PIRSR605093-1"/>
    </source>
</evidence>
<evidence type="ECO:0000256" key="3">
    <source>
        <dbReference type="ARBA" id="ARBA00022679"/>
    </source>
</evidence>
<dbReference type="EC" id="2.7.7.48" evidence="1"/>
<dbReference type="EMBL" id="MN033635">
    <property type="protein sequence ID" value="QDH87801.1"/>
    <property type="molecule type" value="Genomic_RNA"/>
</dbReference>
<evidence type="ECO:0000259" key="10">
    <source>
        <dbReference type="PROSITE" id="PS50522"/>
    </source>
</evidence>
<keyword evidence="9" id="KW-0479">Metal-binding</keyword>
<dbReference type="InterPro" id="IPR005093">
    <property type="entry name" value="RNArep_beta"/>
</dbReference>
<evidence type="ECO:0000256" key="8">
    <source>
        <dbReference type="ARBA" id="ARBA00048744"/>
    </source>
</evidence>
<evidence type="ECO:0000313" key="11">
    <source>
        <dbReference type="EMBL" id="QDH87801.1"/>
    </source>
</evidence>
<evidence type="ECO:0000256" key="6">
    <source>
        <dbReference type="ARBA" id="ARBA00022953"/>
    </source>
</evidence>
<feature type="binding site" evidence="9">
    <location>
        <position position="343"/>
    </location>
    <ligand>
        <name>Mg(2+)</name>
        <dbReference type="ChEBI" id="CHEBI:18420"/>
        <label>2</label>
    </ligand>
</feature>
<feature type="non-terminal residue" evidence="11">
    <location>
        <position position="571"/>
    </location>
</feature>
<sequence>MFPYKELEVALKLDFAQHNGYVHDFGIPISSDMGLDDVRITMLGRSFLKKLAPSGRNPDADAKALEKFLGLNSSISTHPFEYPTESEQDSLFWDYFRDNFLKCLTPCDADFNLGFIRETFAAGPGASLYCKNDSFYTKLFNSQITASSDYLLSLYRAAISDSDTWSEAEMLRSVKFGERIVSSNRLFFVPKTAEISRTCCTEPLVNMLLQKALGAFLESCLAKSFGVSLKTQPDFNRELARIGSIDGSFGTIDLQSASDSISWSLVQRICPGNLLGYFRCTRSERTILPDGSEIGLNMISTMGNGFTFPLQTIIFACAIRAVYQLMNLDSHCPKTQFGVFGDDIIVKSEAYAFLIRSLTKLGFKVNDDKSFNTGSFRESCGYDYNSGHFVRGVYIRSLETVPDVYSAINRLNRWSAMAGVRLANTVTLLGRFVKRKLRVPFSESIDCGIQVPFKLSSPKVDDRYWFTYRKMVKVQNRLRVPENLDDSRQLGYTHFNECGWAVAFLGGFARREDLLFKSETDSARELDPVNYPKAYIMPRELDGVGRIKVVRKSIPYWDWLGPTELPENHPW</sequence>
<dbReference type="GO" id="GO:0000166">
    <property type="term" value="F:nucleotide binding"/>
    <property type="evidence" value="ECO:0007669"/>
    <property type="project" value="UniProtKB-KW"/>
</dbReference>
<keyword evidence="5" id="KW-0547">Nucleotide-binding</keyword>
<dbReference type="GO" id="GO:0003968">
    <property type="term" value="F:RNA-directed RNA polymerase activity"/>
    <property type="evidence" value="ECO:0007669"/>
    <property type="project" value="UniProtKB-KW"/>
</dbReference>
<name>A0A514D2E9_9VIRU</name>
<dbReference type="PROSITE" id="PS50522">
    <property type="entry name" value="RDRP_PHAGE"/>
    <property type="match status" value="1"/>
</dbReference>
<evidence type="ECO:0000256" key="1">
    <source>
        <dbReference type="ARBA" id="ARBA00012494"/>
    </source>
</evidence>
<dbReference type="InterPro" id="IPR043502">
    <property type="entry name" value="DNA/RNA_pol_sf"/>
</dbReference>
<keyword evidence="2 11" id="KW-0696">RNA-directed RNA polymerase</keyword>
<reference evidence="11" key="1">
    <citation type="submission" date="2019-05" db="EMBL/GenBank/DDBJ databases">
        <title>Metatranscriptomic reconstruction reveals RNA viruses with the potential to shape carbon cycling in soil.</title>
        <authorList>
            <person name="Starr E.P."/>
            <person name="Nuccio E."/>
            <person name="Pett-Ridge J."/>
            <person name="Banfield J.F."/>
            <person name="Firestone M.K."/>
        </authorList>
    </citation>
    <scope>NUCLEOTIDE SEQUENCE</scope>
    <source>
        <strain evidence="11">H4_Bulk_46_scaffold_665</strain>
    </source>
</reference>
<organism evidence="11">
    <name type="scientific">Leviviridae sp</name>
    <dbReference type="NCBI Taxonomy" id="2027243"/>
    <lineage>
        <taxon>Viruses</taxon>
        <taxon>Riboviria</taxon>
        <taxon>Orthornavirae</taxon>
        <taxon>Lenarviricota</taxon>
        <taxon>Leviviricetes</taxon>
        <taxon>Norzivirales</taxon>
        <taxon>Fiersviridae</taxon>
    </lineage>
</organism>
<feature type="domain" description="RdRp catalytic" evidence="10">
    <location>
        <begin position="238"/>
        <end position="374"/>
    </location>
</feature>
<keyword evidence="3" id="KW-0808">Transferase</keyword>
<dbReference type="InterPro" id="IPR007096">
    <property type="entry name" value="RNA-dir_Rpol_cat_phage"/>
</dbReference>
<feature type="binding site" evidence="9">
    <location>
        <position position="342"/>
    </location>
    <ligand>
        <name>Mg(2+)</name>
        <dbReference type="ChEBI" id="CHEBI:18420"/>
        <label>2</label>
    </ligand>
</feature>
<keyword evidence="9" id="KW-0460">Magnesium</keyword>
<evidence type="ECO:0000256" key="4">
    <source>
        <dbReference type="ARBA" id="ARBA00022695"/>
    </source>
</evidence>
<evidence type="ECO:0000256" key="2">
    <source>
        <dbReference type="ARBA" id="ARBA00022484"/>
    </source>
</evidence>
<evidence type="ECO:0000256" key="5">
    <source>
        <dbReference type="ARBA" id="ARBA00022741"/>
    </source>
</evidence>